<feature type="domain" description="Solute-binding protein family 3/N-terminal" evidence="3">
    <location>
        <begin position="66"/>
        <end position="301"/>
    </location>
</feature>
<name>A0ABN2YIT3_9MICC</name>
<evidence type="ECO:0000256" key="2">
    <source>
        <dbReference type="SAM" id="SignalP"/>
    </source>
</evidence>
<dbReference type="SUPFAM" id="SSF53850">
    <property type="entry name" value="Periplasmic binding protein-like II"/>
    <property type="match status" value="1"/>
</dbReference>
<dbReference type="EMBL" id="BAAAQB010000008">
    <property type="protein sequence ID" value="GAA2127891.1"/>
    <property type="molecule type" value="Genomic_DNA"/>
</dbReference>
<evidence type="ECO:0000259" key="3">
    <source>
        <dbReference type="SMART" id="SM00062"/>
    </source>
</evidence>
<proteinExistence type="predicted"/>
<evidence type="ECO:0000313" key="4">
    <source>
        <dbReference type="EMBL" id="GAA2127891.1"/>
    </source>
</evidence>
<dbReference type="PROSITE" id="PS51257">
    <property type="entry name" value="PROKAR_LIPOPROTEIN"/>
    <property type="match status" value="1"/>
</dbReference>
<feature type="chain" id="PRO_5047277122" evidence="2">
    <location>
        <begin position="30"/>
        <end position="316"/>
    </location>
</feature>
<evidence type="ECO:0000313" key="5">
    <source>
        <dbReference type="Proteomes" id="UP001500102"/>
    </source>
</evidence>
<evidence type="ECO:0000256" key="1">
    <source>
        <dbReference type="ARBA" id="ARBA00022729"/>
    </source>
</evidence>
<dbReference type="Gene3D" id="3.40.190.10">
    <property type="entry name" value="Periplasmic binding protein-like II"/>
    <property type="match status" value="2"/>
</dbReference>
<reference evidence="4 5" key="1">
    <citation type="journal article" date="2019" name="Int. J. Syst. Evol. Microbiol.">
        <title>The Global Catalogue of Microorganisms (GCM) 10K type strain sequencing project: providing services to taxonomists for standard genome sequencing and annotation.</title>
        <authorList>
            <consortium name="The Broad Institute Genomics Platform"/>
            <consortium name="The Broad Institute Genome Sequencing Center for Infectious Disease"/>
            <person name="Wu L."/>
            <person name="Ma J."/>
        </authorList>
    </citation>
    <scope>NUCLEOTIDE SEQUENCE [LARGE SCALE GENOMIC DNA]</scope>
    <source>
        <strain evidence="4 5">JCM 15921</strain>
    </source>
</reference>
<dbReference type="Proteomes" id="UP001500102">
    <property type="component" value="Unassembled WGS sequence"/>
</dbReference>
<dbReference type="InterPro" id="IPR001638">
    <property type="entry name" value="Solute-binding_3/MltF_N"/>
</dbReference>
<dbReference type="RefSeq" id="WP_344362043.1">
    <property type="nucleotide sequence ID" value="NZ_BAAAQB010000008.1"/>
</dbReference>
<dbReference type="CDD" id="cd01004">
    <property type="entry name" value="PBP2_MidA_like"/>
    <property type="match status" value="1"/>
</dbReference>
<dbReference type="PANTHER" id="PTHR35936:SF17">
    <property type="entry name" value="ARGININE-BINDING EXTRACELLULAR PROTEIN ARTP"/>
    <property type="match status" value="1"/>
</dbReference>
<feature type="signal peptide" evidence="2">
    <location>
        <begin position="1"/>
        <end position="29"/>
    </location>
</feature>
<dbReference type="PANTHER" id="PTHR35936">
    <property type="entry name" value="MEMBRANE-BOUND LYTIC MUREIN TRANSGLYCOSYLASE F"/>
    <property type="match status" value="1"/>
</dbReference>
<dbReference type="SMART" id="SM00062">
    <property type="entry name" value="PBPb"/>
    <property type="match status" value="1"/>
</dbReference>
<sequence>MRPRNRTVSARIARQALGAAGLTLTFGLAACSGGAVPAANSKTLSAADVDPAAAAALPERYKSAGVIKVASDIPYPPMEMFDENQKLTGLDYDLAQALGAKLGVRLELQTQAFDSIIPSLQSGKNDIIMSGMNDTAERQATLNFVDYFHAGFSILVPKGNPDRITTVMDLCGRNVAVQKATVQAEILRSYDQQCRDKGSEPVSVSELPLETDVQTAVRSGKAAADVVDSAAAAYAAKTAGNGKIFDIVKDPANPAGYNPVYTGIGVLKKDAELGKALLAALQAIVADGSYGTILEKYDLSDYRVKETGLNLGTAKP</sequence>
<dbReference type="Pfam" id="PF00497">
    <property type="entry name" value="SBP_bac_3"/>
    <property type="match status" value="1"/>
</dbReference>
<accession>A0ABN2YIT3</accession>
<gene>
    <name evidence="4" type="ORF">GCM10009825_06590</name>
</gene>
<comment type="caution">
    <text evidence="4">The sequence shown here is derived from an EMBL/GenBank/DDBJ whole genome shotgun (WGS) entry which is preliminary data.</text>
</comment>
<keyword evidence="1 2" id="KW-0732">Signal</keyword>
<protein>
    <submittedName>
        <fullName evidence="4">ABC transporter substrate-binding protein</fullName>
    </submittedName>
</protein>
<organism evidence="4 5">
    <name type="scientific">Arthrobacter humicola</name>
    <dbReference type="NCBI Taxonomy" id="409291"/>
    <lineage>
        <taxon>Bacteria</taxon>
        <taxon>Bacillati</taxon>
        <taxon>Actinomycetota</taxon>
        <taxon>Actinomycetes</taxon>
        <taxon>Micrococcales</taxon>
        <taxon>Micrococcaceae</taxon>
        <taxon>Arthrobacter</taxon>
    </lineage>
</organism>
<keyword evidence="5" id="KW-1185">Reference proteome</keyword>